<keyword evidence="4 5" id="KW-0472">Membrane</keyword>
<dbReference type="OrthoDB" id="1454576at2"/>
<dbReference type="PANTHER" id="PTHR37422">
    <property type="entry name" value="TEICHURONIC ACID BIOSYNTHESIS PROTEIN TUAE"/>
    <property type="match status" value="1"/>
</dbReference>
<sequence length="410" mass="47235">MYPQSNNPSFFVDIKPFLFALFYLLFIFSGMIKWMSIWVLDPAILMFGFLMMLYFLFPTRVKFNKKIQFVLLFYLLLMAWILFATVYTPSLDYYKEKLFKTAIMSVGLFLPFFFIDSKEDIKYIIPIINVIAFITASVYIYIYITEGSLDRILYDEEIVLKYPRYAGVSLTAAAGVVVNLTKNSPKFIAFKVYLLLGIILAGSRGPFALLLVMMMIYYLSNYIKSPKKLILFSVVLVTGMVLFLSWPGNERIMERFDIMKGGDEGDNTSVQLREEHWSKSSDIIGKHPILGAGYGSYGIVAFQTDDRYAPHNIFLEIFVETGIIGFLILGAFWWALFKVLFECYKSPDNTAAVYGLMTALVFYFCVSFFSIYFSDSKYLFGFVGMFLAVYNNELNSMQNQYILEDSLTSE</sequence>
<evidence type="ECO:0000259" key="6">
    <source>
        <dbReference type="Pfam" id="PF04932"/>
    </source>
</evidence>
<accession>A0A521AN47</accession>
<keyword evidence="3 5" id="KW-1133">Transmembrane helix</keyword>
<comment type="subcellular location">
    <subcellularLocation>
        <location evidence="1">Membrane</location>
        <topology evidence="1">Multi-pass membrane protein</topology>
    </subcellularLocation>
</comment>
<evidence type="ECO:0000313" key="7">
    <source>
        <dbReference type="EMBL" id="SMO36237.1"/>
    </source>
</evidence>
<gene>
    <name evidence="7" type="ORF">SAMN06265350_101274</name>
</gene>
<feature type="transmembrane region" description="Helical" evidence="5">
    <location>
        <begin position="192"/>
        <end position="217"/>
    </location>
</feature>
<feature type="transmembrane region" description="Helical" evidence="5">
    <location>
        <begin position="38"/>
        <end position="57"/>
    </location>
</feature>
<reference evidence="7 8" key="1">
    <citation type="submission" date="2017-05" db="EMBL/GenBank/DDBJ databases">
        <authorList>
            <person name="Varghese N."/>
            <person name="Submissions S."/>
        </authorList>
    </citation>
    <scope>NUCLEOTIDE SEQUENCE [LARGE SCALE GENOMIC DNA]</scope>
    <source>
        <strain evidence="7 8">DSM 21342</strain>
    </source>
</reference>
<keyword evidence="7" id="KW-0436">Ligase</keyword>
<feature type="transmembrane region" description="Helical" evidence="5">
    <location>
        <begin position="123"/>
        <end position="142"/>
    </location>
</feature>
<name>A0A521AN47_9SPHI</name>
<evidence type="ECO:0000256" key="4">
    <source>
        <dbReference type="ARBA" id="ARBA00023136"/>
    </source>
</evidence>
<organism evidence="7 8">
    <name type="scientific">Solitalea koreensis</name>
    <dbReference type="NCBI Taxonomy" id="543615"/>
    <lineage>
        <taxon>Bacteria</taxon>
        <taxon>Pseudomonadati</taxon>
        <taxon>Bacteroidota</taxon>
        <taxon>Sphingobacteriia</taxon>
        <taxon>Sphingobacteriales</taxon>
        <taxon>Sphingobacteriaceae</taxon>
        <taxon>Solitalea</taxon>
    </lineage>
</organism>
<feature type="transmembrane region" description="Helical" evidence="5">
    <location>
        <begin position="12"/>
        <end position="32"/>
    </location>
</feature>
<dbReference type="PANTHER" id="PTHR37422:SF17">
    <property type="entry name" value="O-ANTIGEN LIGASE"/>
    <property type="match status" value="1"/>
</dbReference>
<protein>
    <submittedName>
        <fullName evidence="7">O-antigen ligase</fullName>
    </submittedName>
</protein>
<evidence type="ECO:0000313" key="8">
    <source>
        <dbReference type="Proteomes" id="UP000315971"/>
    </source>
</evidence>
<dbReference type="InterPro" id="IPR051533">
    <property type="entry name" value="WaaL-like"/>
</dbReference>
<evidence type="ECO:0000256" key="3">
    <source>
        <dbReference type="ARBA" id="ARBA00022989"/>
    </source>
</evidence>
<feature type="domain" description="O-antigen ligase-related" evidence="6">
    <location>
        <begin position="191"/>
        <end position="329"/>
    </location>
</feature>
<proteinExistence type="predicted"/>
<dbReference type="InterPro" id="IPR007016">
    <property type="entry name" value="O-antigen_ligase-rel_domated"/>
</dbReference>
<dbReference type="GO" id="GO:0016874">
    <property type="term" value="F:ligase activity"/>
    <property type="evidence" value="ECO:0007669"/>
    <property type="project" value="UniProtKB-KW"/>
</dbReference>
<dbReference type="AlphaFoldDB" id="A0A521AN47"/>
<dbReference type="Proteomes" id="UP000315971">
    <property type="component" value="Unassembled WGS sequence"/>
</dbReference>
<evidence type="ECO:0000256" key="5">
    <source>
        <dbReference type="SAM" id="Phobius"/>
    </source>
</evidence>
<dbReference type="Pfam" id="PF04932">
    <property type="entry name" value="Wzy_C"/>
    <property type="match status" value="1"/>
</dbReference>
<feature type="transmembrane region" description="Helical" evidence="5">
    <location>
        <begin position="229"/>
        <end position="246"/>
    </location>
</feature>
<dbReference type="GO" id="GO:0016020">
    <property type="term" value="C:membrane"/>
    <property type="evidence" value="ECO:0007669"/>
    <property type="project" value="UniProtKB-SubCell"/>
</dbReference>
<keyword evidence="2 5" id="KW-0812">Transmembrane</keyword>
<feature type="transmembrane region" description="Helical" evidence="5">
    <location>
        <begin position="351"/>
        <end position="373"/>
    </location>
</feature>
<evidence type="ECO:0000256" key="2">
    <source>
        <dbReference type="ARBA" id="ARBA00022692"/>
    </source>
</evidence>
<feature type="transmembrane region" description="Helical" evidence="5">
    <location>
        <begin position="69"/>
        <end position="87"/>
    </location>
</feature>
<feature type="transmembrane region" description="Helical" evidence="5">
    <location>
        <begin position="99"/>
        <end position="116"/>
    </location>
</feature>
<evidence type="ECO:0000256" key="1">
    <source>
        <dbReference type="ARBA" id="ARBA00004141"/>
    </source>
</evidence>
<feature type="transmembrane region" description="Helical" evidence="5">
    <location>
        <begin position="313"/>
        <end position="336"/>
    </location>
</feature>
<keyword evidence="8" id="KW-1185">Reference proteome</keyword>
<dbReference type="EMBL" id="FXSZ01000001">
    <property type="protein sequence ID" value="SMO36237.1"/>
    <property type="molecule type" value="Genomic_DNA"/>
</dbReference>